<dbReference type="KEGG" id="mfn:Ga0123462_1985"/>
<keyword evidence="3" id="KW-0808">Transferase</keyword>
<name>A0A2K8L6S6_9PROT</name>
<dbReference type="AlphaFoldDB" id="A0A2K8L6S6"/>
<dbReference type="GO" id="GO:0004674">
    <property type="term" value="F:protein serine/threonine kinase activity"/>
    <property type="evidence" value="ECO:0007669"/>
    <property type="project" value="UniProtKB-KW"/>
</dbReference>
<dbReference type="Gene3D" id="3.30.565.10">
    <property type="entry name" value="Histidine kinase-like ATPase, C-terminal domain"/>
    <property type="match status" value="1"/>
</dbReference>
<dbReference type="InterPro" id="IPR050267">
    <property type="entry name" value="Anti-sigma-factor_SerPK"/>
</dbReference>
<organism evidence="3 4">
    <name type="scientific">Mariprofundus ferrinatatus</name>
    <dbReference type="NCBI Taxonomy" id="1921087"/>
    <lineage>
        <taxon>Bacteria</taxon>
        <taxon>Pseudomonadati</taxon>
        <taxon>Pseudomonadota</taxon>
        <taxon>Candidatius Mariprofundia</taxon>
        <taxon>Mariprofundales</taxon>
        <taxon>Mariprofundaceae</taxon>
        <taxon>Mariprofundus</taxon>
    </lineage>
</organism>
<dbReference type="PANTHER" id="PTHR35526">
    <property type="entry name" value="ANTI-SIGMA-F FACTOR RSBW-RELATED"/>
    <property type="match status" value="1"/>
</dbReference>
<dbReference type="PANTHER" id="PTHR35526:SF3">
    <property type="entry name" value="ANTI-SIGMA-F FACTOR RSBW"/>
    <property type="match status" value="1"/>
</dbReference>
<dbReference type="Pfam" id="PF13581">
    <property type="entry name" value="HATPase_c_2"/>
    <property type="match status" value="1"/>
</dbReference>
<keyword evidence="1" id="KW-0723">Serine/threonine-protein kinase</keyword>
<sequence>MPGKYQRGKSCRISLQLDSNSDCVEVLRSIVSVMTARAGMDELRSNRVAVGVDELFANIAAHAYGGKPGRIEVDACLEERGETRFLIFDFRDYAKVCWRGDIEKIANQPLDVEHLCPGGLGLRLIHSVSDNCEHHELEDGNRWQLIFNVCNGEKDGHES</sequence>
<gene>
    <name evidence="3" type="ORF">Ga0123462_1985</name>
</gene>
<evidence type="ECO:0000259" key="2">
    <source>
        <dbReference type="Pfam" id="PF13581"/>
    </source>
</evidence>
<dbReference type="Proteomes" id="UP000231637">
    <property type="component" value="Chromosome"/>
</dbReference>
<dbReference type="InterPro" id="IPR036890">
    <property type="entry name" value="HATPase_C_sf"/>
</dbReference>
<evidence type="ECO:0000313" key="4">
    <source>
        <dbReference type="Proteomes" id="UP000231637"/>
    </source>
</evidence>
<feature type="domain" description="Histidine kinase/HSP90-like ATPase" evidence="2">
    <location>
        <begin position="24"/>
        <end position="142"/>
    </location>
</feature>
<reference evidence="3 4" key="1">
    <citation type="submission" date="2016-12" db="EMBL/GenBank/DDBJ databases">
        <title>Isolation and genomic insights into novel planktonic Zetaproteobacteria from stratified waters of the Chesapeake Bay.</title>
        <authorList>
            <person name="McAllister S.M."/>
            <person name="Kato S."/>
            <person name="Chan C.S."/>
            <person name="Chiu B.K."/>
            <person name="Field E.K."/>
        </authorList>
    </citation>
    <scope>NUCLEOTIDE SEQUENCE [LARGE SCALE GENOMIC DNA]</scope>
    <source>
        <strain evidence="3 4">CP-8</strain>
    </source>
</reference>
<dbReference type="EMBL" id="CP018800">
    <property type="protein sequence ID" value="ATX82822.1"/>
    <property type="molecule type" value="Genomic_DNA"/>
</dbReference>
<proteinExistence type="predicted"/>
<dbReference type="CDD" id="cd16936">
    <property type="entry name" value="HATPase_RsbW-like"/>
    <property type="match status" value="1"/>
</dbReference>
<evidence type="ECO:0000313" key="3">
    <source>
        <dbReference type="EMBL" id="ATX82822.1"/>
    </source>
</evidence>
<protein>
    <submittedName>
        <fullName evidence="3">Anti-sigma regulatory factor (Ser/Thr protein kinase)</fullName>
    </submittedName>
</protein>
<keyword evidence="3" id="KW-0418">Kinase</keyword>
<accession>A0A2K8L6S6</accession>
<keyword evidence="4" id="KW-1185">Reference proteome</keyword>
<dbReference type="OrthoDB" id="9811749at2"/>
<dbReference type="InterPro" id="IPR003594">
    <property type="entry name" value="HATPase_dom"/>
</dbReference>
<evidence type="ECO:0000256" key="1">
    <source>
        <dbReference type="ARBA" id="ARBA00022527"/>
    </source>
</evidence>